<dbReference type="Gene3D" id="3.90.950.10">
    <property type="match status" value="1"/>
</dbReference>
<reference evidence="3" key="1">
    <citation type="journal article" date="2014" name="Genome Biol. Evol.">
        <title>Pangenome evidence for extensive interdomain horizontal transfer affecting lineage core and shell genes in uncultured planktonic thaumarchaeota and euryarchaeota.</title>
        <authorList>
            <person name="Deschamps P."/>
            <person name="Zivanovic Y."/>
            <person name="Moreira D."/>
            <person name="Rodriguez-Valera F."/>
            <person name="Lopez-Garcia P."/>
        </authorList>
    </citation>
    <scope>NUCLEOTIDE SEQUENCE</scope>
</reference>
<dbReference type="PANTHER" id="PTHR43213">
    <property type="entry name" value="BIFUNCTIONAL DTTP/UTP PYROPHOSPHATASE/METHYLTRANSFERASE PROTEIN-RELATED"/>
    <property type="match status" value="1"/>
</dbReference>
<dbReference type="PIRSF" id="PIRSF006305">
    <property type="entry name" value="Maf"/>
    <property type="match status" value="1"/>
</dbReference>
<dbReference type="InterPro" id="IPR029001">
    <property type="entry name" value="ITPase-like_fam"/>
</dbReference>
<dbReference type="GO" id="GO:0047429">
    <property type="term" value="F:nucleoside triphosphate diphosphatase activity"/>
    <property type="evidence" value="ECO:0007669"/>
    <property type="project" value="InterPro"/>
</dbReference>
<dbReference type="AlphaFoldDB" id="A0A075FYP2"/>
<name>A0A075FYP2_9EURY</name>
<sequence length="210" mass="22400">MRKVHLASASERRLAWLSERLSGVDLSAAALVFDEPKPRWGAPVEEQVEFTCLAKASAAAREGVVSAMAGDEVADVVIVADTIVTDPDDPLMPMGKPDDDQHAMAMLLRLSGNRHRVWSSTALVYPPGGAGEHVLHGDWTADFWTDSAVVEFDELSQDRLFELVSSGSWKGKAGAYDMAGDAAPDTRLVEGEEITVLGLAPGAIAALESD</sequence>
<protein>
    <submittedName>
        <fullName evidence="3">Nucleotide-binding septum formation protein</fullName>
    </submittedName>
</protein>
<dbReference type="EMBL" id="KF900492">
    <property type="protein sequence ID" value="AIE96910.1"/>
    <property type="molecule type" value="Genomic_DNA"/>
</dbReference>
<proteinExistence type="predicted"/>
<dbReference type="SUPFAM" id="SSF52972">
    <property type="entry name" value="ITPase-like"/>
    <property type="match status" value="1"/>
</dbReference>
<dbReference type="PANTHER" id="PTHR43213:SF5">
    <property type="entry name" value="BIFUNCTIONAL DTTP_UTP PYROPHOSPHATASE_METHYLTRANSFERASE PROTEIN-RELATED"/>
    <property type="match status" value="1"/>
</dbReference>
<keyword evidence="2" id="KW-0378">Hydrolase</keyword>
<comment type="cofactor">
    <cofactor evidence="1">
        <name>a divalent metal cation</name>
        <dbReference type="ChEBI" id="CHEBI:60240"/>
    </cofactor>
</comment>
<organism evidence="3">
    <name type="scientific">uncultured marine group II/III euryarchaeote AD1000_88_D12</name>
    <dbReference type="NCBI Taxonomy" id="1457821"/>
    <lineage>
        <taxon>Archaea</taxon>
        <taxon>Methanobacteriati</taxon>
        <taxon>Methanobacteriota</taxon>
        <taxon>environmental samples</taxon>
    </lineage>
</organism>
<dbReference type="InterPro" id="IPR003697">
    <property type="entry name" value="Maf-like"/>
</dbReference>
<evidence type="ECO:0000256" key="1">
    <source>
        <dbReference type="ARBA" id="ARBA00001968"/>
    </source>
</evidence>
<accession>A0A075FYP2</accession>
<evidence type="ECO:0000256" key="2">
    <source>
        <dbReference type="ARBA" id="ARBA00022801"/>
    </source>
</evidence>
<dbReference type="Pfam" id="PF02545">
    <property type="entry name" value="Maf"/>
    <property type="match status" value="1"/>
</dbReference>
<evidence type="ECO:0000313" key="3">
    <source>
        <dbReference type="EMBL" id="AIE96910.1"/>
    </source>
</evidence>